<evidence type="ECO:0000256" key="1">
    <source>
        <dbReference type="ARBA" id="ARBA00022723"/>
    </source>
</evidence>
<name>A0AAE0VYU1_9BIVA</name>
<sequence>MSEEKASSVSEMKHCIFCTESEVRMKTLCHFISRTGNISSSLTCTSHYSEKCESSRKDELETLDTPTSCLEEKDDAVGWDENRTLYTSSLDYRREKQNKLNYCQRKSGEMISYRNSYMLPPCRICQNDASGLHYGVNTCEACKQNCNSYGNPLETIFSRLFAVAAIPPISVSLKKKIETLKMLISFTMPSSSPDSMFAVKVSSYGA</sequence>
<comment type="caution">
    <text evidence="10">The sequence shown here is derived from an EMBL/GenBank/DDBJ whole genome shotgun (WGS) entry which is preliminary data.</text>
</comment>
<gene>
    <name evidence="10" type="ORF">CHS0354_040746</name>
</gene>
<accession>A0AAE0VYU1</accession>
<dbReference type="AlphaFoldDB" id="A0AAE0VYU1"/>
<keyword evidence="3" id="KW-0862">Zinc</keyword>
<proteinExistence type="predicted"/>
<dbReference type="GO" id="GO:0008270">
    <property type="term" value="F:zinc ion binding"/>
    <property type="evidence" value="ECO:0007669"/>
    <property type="project" value="UniProtKB-KW"/>
</dbReference>
<reference evidence="10" key="2">
    <citation type="journal article" date="2021" name="Genome Biol. Evol.">
        <title>Developing a high-quality reference genome for a parasitic bivalve with doubly uniparental inheritance (Bivalvia: Unionida).</title>
        <authorList>
            <person name="Smith C.H."/>
        </authorList>
    </citation>
    <scope>NUCLEOTIDE SEQUENCE</scope>
    <source>
        <strain evidence="10">CHS0354</strain>
        <tissue evidence="10">Mantle</tissue>
    </source>
</reference>
<evidence type="ECO:0000256" key="3">
    <source>
        <dbReference type="ARBA" id="ARBA00022833"/>
    </source>
</evidence>
<evidence type="ECO:0000259" key="9">
    <source>
        <dbReference type="Pfam" id="PF00105"/>
    </source>
</evidence>
<dbReference type="GO" id="GO:0003700">
    <property type="term" value="F:DNA-binding transcription factor activity"/>
    <property type="evidence" value="ECO:0007669"/>
    <property type="project" value="InterPro"/>
</dbReference>
<evidence type="ECO:0000313" key="11">
    <source>
        <dbReference type="Proteomes" id="UP001195483"/>
    </source>
</evidence>
<evidence type="ECO:0000256" key="5">
    <source>
        <dbReference type="ARBA" id="ARBA00023125"/>
    </source>
</evidence>
<evidence type="ECO:0000256" key="6">
    <source>
        <dbReference type="ARBA" id="ARBA00023163"/>
    </source>
</evidence>
<feature type="domain" description="Nuclear receptor" evidence="9">
    <location>
        <begin position="121"/>
        <end position="144"/>
    </location>
</feature>
<keyword evidence="6" id="KW-0804">Transcription</keyword>
<keyword evidence="11" id="KW-1185">Reference proteome</keyword>
<evidence type="ECO:0000256" key="7">
    <source>
        <dbReference type="ARBA" id="ARBA00023170"/>
    </source>
</evidence>
<keyword evidence="8" id="KW-0539">Nucleus</keyword>
<keyword evidence="5" id="KW-0238">DNA-binding</keyword>
<evidence type="ECO:0000256" key="4">
    <source>
        <dbReference type="ARBA" id="ARBA00023015"/>
    </source>
</evidence>
<reference evidence="10" key="3">
    <citation type="submission" date="2023-05" db="EMBL/GenBank/DDBJ databases">
        <authorList>
            <person name="Smith C.H."/>
        </authorList>
    </citation>
    <scope>NUCLEOTIDE SEQUENCE</scope>
    <source>
        <strain evidence="10">CHS0354</strain>
        <tissue evidence="10">Mantle</tissue>
    </source>
</reference>
<dbReference type="InterPro" id="IPR013088">
    <property type="entry name" value="Znf_NHR/GATA"/>
</dbReference>
<dbReference type="Proteomes" id="UP001195483">
    <property type="component" value="Unassembled WGS sequence"/>
</dbReference>
<keyword evidence="7" id="KW-0675">Receptor</keyword>
<protein>
    <recommendedName>
        <fullName evidence="9">Nuclear receptor domain-containing protein</fullName>
    </recommendedName>
</protein>
<dbReference type="InterPro" id="IPR001628">
    <property type="entry name" value="Znf_hrmn_rcpt"/>
</dbReference>
<keyword evidence="2" id="KW-0863">Zinc-finger</keyword>
<dbReference type="Pfam" id="PF00105">
    <property type="entry name" value="zf-C4"/>
    <property type="match status" value="1"/>
</dbReference>
<keyword evidence="4" id="KW-0805">Transcription regulation</keyword>
<dbReference type="GO" id="GO:0043565">
    <property type="term" value="F:sequence-specific DNA binding"/>
    <property type="evidence" value="ECO:0007669"/>
    <property type="project" value="InterPro"/>
</dbReference>
<organism evidence="10 11">
    <name type="scientific">Potamilus streckersoni</name>
    <dbReference type="NCBI Taxonomy" id="2493646"/>
    <lineage>
        <taxon>Eukaryota</taxon>
        <taxon>Metazoa</taxon>
        <taxon>Spiralia</taxon>
        <taxon>Lophotrochozoa</taxon>
        <taxon>Mollusca</taxon>
        <taxon>Bivalvia</taxon>
        <taxon>Autobranchia</taxon>
        <taxon>Heteroconchia</taxon>
        <taxon>Palaeoheterodonta</taxon>
        <taxon>Unionida</taxon>
        <taxon>Unionoidea</taxon>
        <taxon>Unionidae</taxon>
        <taxon>Ambleminae</taxon>
        <taxon>Lampsilini</taxon>
        <taxon>Potamilus</taxon>
    </lineage>
</organism>
<dbReference type="EMBL" id="JAEAOA010002342">
    <property type="protein sequence ID" value="KAK3594000.1"/>
    <property type="molecule type" value="Genomic_DNA"/>
</dbReference>
<evidence type="ECO:0000256" key="8">
    <source>
        <dbReference type="ARBA" id="ARBA00023242"/>
    </source>
</evidence>
<reference evidence="10" key="1">
    <citation type="journal article" date="2021" name="Genome Biol. Evol.">
        <title>A High-Quality Reference Genome for a Parasitic Bivalve with Doubly Uniparental Inheritance (Bivalvia: Unionida).</title>
        <authorList>
            <person name="Smith C.H."/>
        </authorList>
    </citation>
    <scope>NUCLEOTIDE SEQUENCE</scope>
    <source>
        <strain evidence="10">CHS0354</strain>
    </source>
</reference>
<dbReference type="Gene3D" id="3.30.50.10">
    <property type="entry name" value="Erythroid Transcription Factor GATA-1, subunit A"/>
    <property type="match status" value="1"/>
</dbReference>
<dbReference type="SUPFAM" id="SSF57716">
    <property type="entry name" value="Glucocorticoid receptor-like (DNA-binding domain)"/>
    <property type="match status" value="1"/>
</dbReference>
<evidence type="ECO:0000313" key="10">
    <source>
        <dbReference type="EMBL" id="KAK3594000.1"/>
    </source>
</evidence>
<keyword evidence="1" id="KW-0479">Metal-binding</keyword>
<evidence type="ECO:0000256" key="2">
    <source>
        <dbReference type="ARBA" id="ARBA00022771"/>
    </source>
</evidence>